<keyword evidence="2" id="KW-0472">Membrane</keyword>
<keyword evidence="2" id="KW-0812">Transmembrane</keyword>
<feature type="coiled-coil region" evidence="1">
    <location>
        <begin position="298"/>
        <end position="339"/>
    </location>
</feature>
<keyword evidence="1" id="KW-0175">Coiled coil</keyword>
<organism evidence="3 4">
    <name type="scientific">Carnobacterium alterfunditum</name>
    <dbReference type="NCBI Taxonomy" id="28230"/>
    <lineage>
        <taxon>Bacteria</taxon>
        <taxon>Bacillati</taxon>
        <taxon>Bacillota</taxon>
        <taxon>Bacilli</taxon>
        <taxon>Lactobacillales</taxon>
        <taxon>Carnobacteriaceae</taxon>
        <taxon>Carnobacterium</taxon>
    </lineage>
</organism>
<evidence type="ECO:0000256" key="2">
    <source>
        <dbReference type="SAM" id="Phobius"/>
    </source>
</evidence>
<protein>
    <submittedName>
        <fullName evidence="3">Uncharacterized protein</fullName>
    </submittedName>
</protein>
<name>A0A1N6GKX6_9LACT</name>
<feature type="transmembrane region" description="Helical" evidence="2">
    <location>
        <begin position="234"/>
        <end position="252"/>
    </location>
</feature>
<sequence>MNKKKETDRLTGPSKAKNRNQLNLFLKTGRVILKKVTENKKSETKIPHTKQQVNEKVAIGYYLKEHKMLQQAKQEAEIILMDAFRQSEEMYQEVQKDIKKAKQEVELKKRHSFEQYNKEIIEAKKITQKAEQKADNIIASTHLKATQAEEELLLKKAVFQQEIDRELEKLVKEKEWFELYQQQVQETIERKEKALFLESRKKIEYEQVEKEKLQNKINYLKIVNAKRKINSYRIGLAIFGCAVILSTLLSLFRQSIPVVSFINLCLVFVIACLAFALVYINLADGKNEQKIKRICSQNASLIDKNKEFVEIIDNLEKDAKKLIKEKIELERTKRHSQDNIEFLKIMQADLKNSEMYRRVLESENAALRKHLINV</sequence>
<feature type="transmembrane region" description="Helical" evidence="2">
    <location>
        <begin position="258"/>
        <end position="282"/>
    </location>
</feature>
<keyword evidence="2" id="KW-1133">Transmembrane helix</keyword>
<keyword evidence="4" id="KW-1185">Reference proteome</keyword>
<reference evidence="4" key="1">
    <citation type="submission" date="2016-11" db="EMBL/GenBank/DDBJ databases">
        <authorList>
            <person name="Varghese N."/>
            <person name="Submissions S."/>
        </authorList>
    </citation>
    <scope>NUCLEOTIDE SEQUENCE [LARGE SCALE GENOMIC DNA]</scope>
    <source>
        <strain evidence="4">313</strain>
    </source>
</reference>
<evidence type="ECO:0000313" key="3">
    <source>
        <dbReference type="EMBL" id="SIO08169.1"/>
    </source>
</evidence>
<dbReference type="RefSeq" id="WP_034548317.1">
    <property type="nucleotide sequence ID" value="NZ_FSRN01000001.1"/>
</dbReference>
<proteinExistence type="predicted"/>
<dbReference type="Proteomes" id="UP000184758">
    <property type="component" value="Unassembled WGS sequence"/>
</dbReference>
<dbReference type="AlphaFoldDB" id="A0A1N6GKX6"/>
<feature type="coiled-coil region" evidence="1">
    <location>
        <begin position="84"/>
        <end position="133"/>
    </location>
</feature>
<accession>A0A1N6GKX6</accession>
<dbReference type="STRING" id="28230.SAMN05878443_1286"/>
<dbReference type="OrthoDB" id="2156522at2"/>
<evidence type="ECO:0000256" key="1">
    <source>
        <dbReference type="SAM" id="Coils"/>
    </source>
</evidence>
<gene>
    <name evidence="3" type="ORF">SAMN05878443_1286</name>
</gene>
<dbReference type="EMBL" id="FSRN01000001">
    <property type="protein sequence ID" value="SIO08169.1"/>
    <property type="molecule type" value="Genomic_DNA"/>
</dbReference>
<evidence type="ECO:0000313" key="4">
    <source>
        <dbReference type="Proteomes" id="UP000184758"/>
    </source>
</evidence>